<evidence type="ECO:0000313" key="3">
    <source>
        <dbReference type="Proteomes" id="UP000243579"/>
    </source>
</evidence>
<dbReference type="PANTHER" id="PTHR31827:SF1">
    <property type="entry name" value="EMB|CAB89363.1"/>
    <property type="match status" value="1"/>
</dbReference>
<dbReference type="PANTHER" id="PTHR31827">
    <property type="entry name" value="EMB|CAB89363.1"/>
    <property type="match status" value="1"/>
</dbReference>
<sequence length="179" mass="19700">MKQCYFNGCQRPSADDNDKCSFHKHRRPCEVAGCRNQVFARHRCVRHGGKRICTAPGCNANVRKDGLCARHGEPKPKRTCSVTGCENVPHRCGRCIRHGGGRPCHFPGCETHARSGGFCWRHRPAPPEIEQDIGTLFDAPLELGTVDTSILEVLAGVEPAAELLVDVMAQPDPVQQHEA</sequence>
<dbReference type="InterPro" id="IPR056866">
    <property type="entry name" value="Znf_WRKY19"/>
</dbReference>
<dbReference type="STRING" id="1202772.A0A1V9YSW6"/>
<evidence type="ECO:0000259" key="1">
    <source>
        <dbReference type="Pfam" id="PF24906"/>
    </source>
</evidence>
<protein>
    <recommendedName>
        <fullName evidence="1">WRKY19-like zinc finger domain-containing protein</fullName>
    </recommendedName>
</protein>
<comment type="caution">
    <text evidence="2">The sequence shown here is derived from an EMBL/GenBank/DDBJ whole genome shotgun (WGS) entry which is preliminary data.</text>
</comment>
<dbReference type="Proteomes" id="UP000243579">
    <property type="component" value="Unassembled WGS sequence"/>
</dbReference>
<dbReference type="OrthoDB" id="69459at2759"/>
<name>A0A1V9YSW6_ACHHY</name>
<keyword evidence="3" id="KW-1185">Reference proteome</keyword>
<dbReference type="AlphaFoldDB" id="A0A1V9YSW6"/>
<feature type="domain" description="WRKY19-like zinc finger" evidence="1">
    <location>
        <begin position="101"/>
        <end position="122"/>
    </location>
</feature>
<gene>
    <name evidence="2" type="ORF">ACHHYP_06617</name>
</gene>
<organism evidence="2 3">
    <name type="scientific">Achlya hypogyna</name>
    <name type="common">Oomycete</name>
    <name type="synonym">Protoachlya hypogyna</name>
    <dbReference type="NCBI Taxonomy" id="1202772"/>
    <lineage>
        <taxon>Eukaryota</taxon>
        <taxon>Sar</taxon>
        <taxon>Stramenopiles</taxon>
        <taxon>Oomycota</taxon>
        <taxon>Saprolegniomycetes</taxon>
        <taxon>Saprolegniales</taxon>
        <taxon>Achlyaceae</taxon>
        <taxon>Achlya</taxon>
    </lineage>
</organism>
<proteinExistence type="predicted"/>
<accession>A0A1V9YSW6</accession>
<evidence type="ECO:0000313" key="2">
    <source>
        <dbReference type="EMBL" id="OQR88818.1"/>
    </source>
</evidence>
<reference evidence="2 3" key="1">
    <citation type="journal article" date="2014" name="Genome Biol. Evol.">
        <title>The secreted proteins of Achlya hypogyna and Thraustotheca clavata identify the ancestral oomycete secretome and reveal gene acquisitions by horizontal gene transfer.</title>
        <authorList>
            <person name="Misner I."/>
            <person name="Blouin N."/>
            <person name="Leonard G."/>
            <person name="Richards T.A."/>
            <person name="Lane C.E."/>
        </authorList>
    </citation>
    <scope>NUCLEOTIDE SEQUENCE [LARGE SCALE GENOMIC DNA]</scope>
    <source>
        <strain evidence="2 3">ATCC 48635</strain>
    </source>
</reference>
<dbReference type="EMBL" id="JNBR01001068">
    <property type="protein sequence ID" value="OQR88818.1"/>
    <property type="molecule type" value="Genomic_DNA"/>
</dbReference>
<dbReference type="Pfam" id="PF24906">
    <property type="entry name" value="Zf_WRKY19"/>
    <property type="match status" value="1"/>
</dbReference>